<keyword evidence="2" id="KW-1185">Reference proteome</keyword>
<dbReference type="AlphaFoldDB" id="A0ABD2QI51"/>
<evidence type="ECO:0000313" key="1">
    <source>
        <dbReference type="EMBL" id="KAL3319214.1"/>
    </source>
</evidence>
<accession>A0ABD2QI51</accession>
<protein>
    <submittedName>
        <fullName evidence="1">Nucleoside diphosphate-linked moiety X motif 6</fullName>
    </submittedName>
</protein>
<dbReference type="PANTHER" id="PTHR13994:SF13">
    <property type="entry name" value="FI03680P"/>
    <property type="match status" value="1"/>
</dbReference>
<evidence type="ECO:0000313" key="2">
    <source>
        <dbReference type="Proteomes" id="UP001626550"/>
    </source>
</evidence>
<dbReference type="EMBL" id="JBJKFK010000159">
    <property type="protein sequence ID" value="KAL3319214.1"/>
    <property type="molecule type" value="Genomic_DNA"/>
</dbReference>
<dbReference type="Proteomes" id="UP001626550">
    <property type="component" value="Unassembled WGS sequence"/>
</dbReference>
<reference evidence="1 2" key="1">
    <citation type="submission" date="2024-11" db="EMBL/GenBank/DDBJ databases">
        <title>Adaptive evolution of stress response genes in parasites aligns with host niche diversity.</title>
        <authorList>
            <person name="Hahn C."/>
            <person name="Resl P."/>
        </authorList>
    </citation>
    <scope>NUCLEOTIDE SEQUENCE [LARGE SCALE GENOMIC DNA]</scope>
    <source>
        <strain evidence="1">EGGRZ-B1_66</strain>
        <tissue evidence="1">Body</tissue>
    </source>
</reference>
<sequence length="147" mass="16948">MTNITAEREVFEETGIESKFQSLVALRQQHKMPGAFGRSDLLAVCHLSPNTLDLKPCNRVSFPHVDCNVFLQELAECAWIPIEEALKSEIKNQLFFSNDLKQLNLPRLSMSEFTHKTLKLVTENNLSPWTRHNNLGLFKGSFYDLYY</sequence>
<proteinExistence type="predicted"/>
<name>A0ABD2QI51_9PLAT</name>
<gene>
    <name evidence="1" type="primary">NUDT6</name>
    <name evidence="1" type="ORF">Ciccas_002132</name>
</gene>
<comment type="caution">
    <text evidence="1">The sequence shown here is derived from an EMBL/GenBank/DDBJ whole genome shotgun (WGS) entry which is preliminary data.</text>
</comment>
<dbReference type="InterPro" id="IPR003293">
    <property type="entry name" value="Nudix_hydrolase6-like"/>
</dbReference>
<dbReference type="PANTHER" id="PTHR13994">
    <property type="entry name" value="NUDIX HYDROLASE RELATED"/>
    <property type="match status" value="1"/>
</dbReference>
<dbReference type="SUPFAM" id="SSF55811">
    <property type="entry name" value="Nudix"/>
    <property type="match status" value="1"/>
</dbReference>
<organism evidence="1 2">
    <name type="scientific">Cichlidogyrus casuarinus</name>
    <dbReference type="NCBI Taxonomy" id="1844966"/>
    <lineage>
        <taxon>Eukaryota</taxon>
        <taxon>Metazoa</taxon>
        <taxon>Spiralia</taxon>
        <taxon>Lophotrochozoa</taxon>
        <taxon>Platyhelminthes</taxon>
        <taxon>Monogenea</taxon>
        <taxon>Monopisthocotylea</taxon>
        <taxon>Dactylogyridea</taxon>
        <taxon>Ancyrocephalidae</taxon>
        <taxon>Cichlidogyrus</taxon>
    </lineage>
</organism>
<dbReference type="Gene3D" id="3.90.79.10">
    <property type="entry name" value="Nucleoside Triphosphate Pyrophosphohydrolase"/>
    <property type="match status" value="1"/>
</dbReference>
<dbReference type="InterPro" id="IPR015797">
    <property type="entry name" value="NUDIX_hydrolase-like_dom_sf"/>
</dbReference>